<feature type="domain" description="CMP/dCMP-type deaminase" evidence="5">
    <location>
        <begin position="3"/>
        <end position="115"/>
    </location>
</feature>
<dbReference type="PANTHER" id="PTHR11644">
    <property type="entry name" value="CYTIDINE DEAMINASE"/>
    <property type="match status" value="1"/>
</dbReference>
<proteinExistence type="inferred from homology"/>
<evidence type="ECO:0000313" key="7">
    <source>
        <dbReference type="Proteomes" id="UP001595868"/>
    </source>
</evidence>
<evidence type="ECO:0000313" key="6">
    <source>
        <dbReference type="EMBL" id="MFC4105930.1"/>
    </source>
</evidence>
<dbReference type="Proteomes" id="UP001595868">
    <property type="component" value="Unassembled WGS sequence"/>
</dbReference>
<evidence type="ECO:0000256" key="3">
    <source>
        <dbReference type="ARBA" id="ARBA00022801"/>
    </source>
</evidence>
<dbReference type="Gene3D" id="3.40.140.10">
    <property type="entry name" value="Cytidine Deaminase, domain 2"/>
    <property type="match status" value="1"/>
</dbReference>
<dbReference type="InterPro" id="IPR016193">
    <property type="entry name" value="Cytidine_deaminase-like"/>
</dbReference>
<dbReference type="EMBL" id="JBHSBN010000004">
    <property type="protein sequence ID" value="MFC4105930.1"/>
    <property type="molecule type" value="Genomic_DNA"/>
</dbReference>
<evidence type="ECO:0000256" key="2">
    <source>
        <dbReference type="ARBA" id="ARBA00022723"/>
    </source>
</evidence>
<organism evidence="6 7">
    <name type="scientific">Micromonospora zhanjiangensis</name>
    <dbReference type="NCBI Taxonomy" id="1522057"/>
    <lineage>
        <taxon>Bacteria</taxon>
        <taxon>Bacillati</taxon>
        <taxon>Actinomycetota</taxon>
        <taxon>Actinomycetes</taxon>
        <taxon>Micromonosporales</taxon>
        <taxon>Micromonosporaceae</taxon>
        <taxon>Micromonospora</taxon>
    </lineage>
</organism>
<dbReference type="InterPro" id="IPR050202">
    <property type="entry name" value="Cyt/Deoxycyt_deaminase"/>
</dbReference>
<keyword evidence="4" id="KW-0862">Zinc</keyword>
<dbReference type="CDD" id="cd01283">
    <property type="entry name" value="cytidine_deaminase"/>
    <property type="match status" value="1"/>
</dbReference>
<evidence type="ECO:0000259" key="5">
    <source>
        <dbReference type="PROSITE" id="PS51747"/>
    </source>
</evidence>
<dbReference type="InterPro" id="IPR016192">
    <property type="entry name" value="APOBEC/CMP_deaminase_Zn-bd"/>
</dbReference>
<evidence type="ECO:0000256" key="1">
    <source>
        <dbReference type="ARBA" id="ARBA00006576"/>
    </source>
</evidence>
<keyword evidence="3" id="KW-0378">Hydrolase</keyword>
<name>A0ABV8KIL8_9ACTN</name>
<sequence length="126" mass="13233">MRDTDRALVQAATAVVRLRCRPGRHPDAAAARTADGRLFTAVGVEHVTGGVCAEVVLLGTAATQGVTELETIVAMDAGRREIMTPCARCRQILAEHQPAIRVIVGPAAEPRVVPLAELPPPEPVTG</sequence>
<accession>A0ABV8KIL8</accession>
<dbReference type="PANTHER" id="PTHR11644:SF2">
    <property type="entry name" value="CYTIDINE DEAMINASE"/>
    <property type="match status" value="1"/>
</dbReference>
<reference evidence="7" key="1">
    <citation type="journal article" date="2019" name="Int. J. Syst. Evol. Microbiol.">
        <title>The Global Catalogue of Microorganisms (GCM) 10K type strain sequencing project: providing services to taxonomists for standard genome sequencing and annotation.</title>
        <authorList>
            <consortium name="The Broad Institute Genomics Platform"/>
            <consortium name="The Broad Institute Genome Sequencing Center for Infectious Disease"/>
            <person name="Wu L."/>
            <person name="Ma J."/>
        </authorList>
    </citation>
    <scope>NUCLEOTIDE SEQUENCE [LARGE SCALE GENOMIC DNA]</scope>
    <source>
        <strain evidence="7">2902at01</strain>
    </source>
</reference>
<keyword evidence="7" id="KW-1185">Reference proteome</keyword>
<dbReference type="RefSeq" id="WP_377543266.1">
    <property type="nucleotide sequence ID" value="NZ_JBHSBN010000004.1"/>
</dbReference>
<comment type="similarity">
    <text evidence="1">Belongs to the cytidine and deoxycytidylate deaminase family.</text>
</comment>
<gene>
    <name evidence="6" type="ORF">ACFOX0_08265</name>
</gene>
<protein>
    <submittedName>
        <fullName evidence="6">Cytidine deaminase</fullName>
    </submittedName>
</protein>
<evidence type="ECO:0000256" key="4">
    <source>
        <dbReference type="ARBA" id="ARBA00022833"/>
    </source>
</evidence>
<comment type="caution">
    <text evidence="6">The sequence shown here is derived from an EMBL/GenBank/DDBJ whole genome shotgun (WGS) entry which is preliminary data.</text>
</comment>
<dbReference type="PROSITE" id="PS51747">
    <property type="entry name" value="CYT_DCMP_DEAMINASES_2"/>
    <property type="match status" value="1"/>
</dbReference>
<dbReference type="PROSITE" id="PS00903">
    <property type="entry name" value="CYT_DCMP_DEAMINASES_1"/>
    <property type="match status" value="1"/>
</dbReference>
<dbReference type="SUPFAM" id="SSF53927">
    <property type="entry name" value="Cytidine deaminase-like"/>
    <property type="match status" value="1"/>
</dbReference>
<dbReference type="InterPro" id="IPR002125">
    <property type="entry name" value="CMP_dCMP_dom"/>
</dbReference>
<keyword evidence="2" id="KW-0479">Metal-binding</keyword>